<dbReference type="Proteomes" id="UP000327157">
    <property type="component" value="Chromosome 4"/>
</dbReference>
<protein>
    <submittedName>
        <fullName evidence="1">Uncharacterized protein</fullName>
    </submittedName>
</protein>
<name>A0A5N5HA95_9ROSA</name>
<reference evidence="1 2" key="1">
    <citation type="submission" date="2019-09" db="EMBL/GenBank/DDBJ databases">
        <authorList>
            <person name="Ou C."/>
        </authorList>
    </citation>
    <scope>NUCLEOTIDE SEQUENCE [LARGE SCALE GENOMIC DNA]</scope>
    <source>
        <strain evidence="1">S2</strain>
        <tissue evidence="1">Leaf</tissue>
    </source>
</reference>
<dbReference type="AlphaFoldDB" id="A0A5N5HA95"/>
<dbReference type="EMBL" id="SMOL01000231">
    <property type="protein sequence ID" value="KAB2623052.1"/>
    <property type="molecule type" value="Genomic_DNA"/>
</dbReference>
<accession>A0A5N5HA95</accession>
<keyword evidence="2" id="KW-1185">Reference proteome</keyword>
<proteinExistence type="predicted"/>
<evidence type="ECO:0000313" key="1">
    <source>
        <dbReference type="EMBL" id="KAB2623052.1"/>
    </source>
</evidence>
<evidence type="ECO:0000313" key="2">
    <source>
        <dbReference type="Proteomes" id="UP000327157"/>
    </source>
</evidence>
<sequence length="59" mass="6980">MRALIHPIRDFGRIIGNYGPQSEILKRNRKFPDRCWRRMAAAVPTILVAIRKRSRSSRF</sequence>
<comment type="caution">
    <text evidence="1">The sequence shown here is derived from an EMBL/GenBank/DDBJ whole genome shotgun (WGS) entry which is preliminary data.</text>
</comment>
<reference evidence="1 2" key="3">
    <citation type="submission" date="2019-11" db="EMBL/GenBank/DDBJ databases">
        <title>A de novo genome assembly of a pear dwarfing rootstock.</title>
        <authorList>
            <person name="Wang F."/>
            <person name="Wang J."/>
            <person name="Li S."/>
            <person name="Zhang Y."/>
            <person name="Fang M."/>
            <person name="Ma L."/>
            <person name="Zhao Y."/>
            <person name="Jiang S."/>
        </authorList>
    </citation>
    <scope>NUCLEOTIDE SEQUENCE [LARGE SCALE GENOMIC DNA]</scope>
    <source>
        <strain evidence="1">S2</strain>
        <tissue evidence="1">Leaf</tissue>
    </source>
</reference>
<reference evidence="2" key="2">
    <citation type="submission" date="2019-10" db="EMBL/GenBank/DDBJ databases">
        <title>A de novo genome assembly of a pear dwarfing rootstock.</title>
        <authorList>
            <person name="Wang F."/>
            <person name="Wang J."/>
            <person name="Li S."/>
            <person name="Zhang Y."/>
            <person name="Fang M."/>
            <person name="Ma L."/>
            <person name="Zhao Y."/>
            <person name="Jiang S."/>
        </authorList>
    </citation>
    <scope>NUCLEOTIDE SEQUENCE [LARGE SCALE GENOMIC DNA]</scope>
</reference>
<gene>
    <name evidence="1" type="ORF">D8674_025234</name>
</gene>
<organism evidence="1 2">
    <name type="scientific">Pyrus ussuriensis x Pyrus communis</name>
    <dbReference type="NCBI Taxonomy" id="2448454"/>
    <lineage>
        <taxon>Eukaryota</taxon>
        <taxon>Viridiplantae</taxon>
        <taxon>Streptophyta</taxon>
        <taxon>Embryophyta</taxon>
        <taxon>Tracheophyta</taxon>
        <taxon>Spermatophyta</taxon>
        <taxon>Magnoliopsida</taxon>
        <taxon>eudicotyledons</taxon>
        <taxon>Gunneridae</taxon>
        <taxon>Pentapetalae</taxon>
        <taxon>rosids</taxon>
        <taxon>fabids</taxon>
        <taxon>Rosales</taxon>
        <taxon>Rosaceae</taxon>
        <taxon>Amygdaloideae</taxon>
        <taxon>Maleae</taxon>
        <taxon>Pyrus</taxon>
    </lineage>
</organism>